<comment type="subcellular location">
    <subcellularLocation>
        <location evidence="1">Cell membrane</location>
        <topology evidence="1">Multi-pass membrane protein</topology>
    </subcellularLocation>
</comment>
<organism evidence="9 10">
    <name type="scientific">Cryobacterium psychrotolerans</name>
    <dbReference type="NCBI Taxonomy" id="386301"/>
    <lineage>
        <taxon>Bacteria</taxon>
        <taxon>Bacillati</taxon>
        <taxon>Actinomycetota</taxon>
        <taxon>Actinomycetes</taxon>
        <taxon>Micrococcales</taxon>
        <taxon>Microbacteriaceae</taxon>
        <taxon>Cryobacterium</taxon>
    </lineage>
</organism>
<reference evidence="9 10" key="1">
    <citation type="submission" date="2016-10" db="EMBL/GenBank/DDBJ databases">
        <authorList>
            <person name="de Groot N.N."/>
        </authorList>
    </citation>
    <scope>NUCLEOTIDE SEQUENCE [LARGE SCALE GENOMIC DNA]</scope>
    <source>
        <strain evidence="9 10">CGMCC 1.5382</strain>
    </source>
</reference>
<feature type="transmembrane region" description="Helical" evidence="7">
    <location>
        <begin position="620"/>
        <end position="637"/>
    </location>
</feature>
<sequence length="744" mass="77762">MLRSLGIAVARHRLITLIAWAVVLTACALTALVGVTGESLFDRLGSSGPSVDGEAAEAARLTENAEGAGTEALQLLVYNVDPASAELQATLADTASDLAAIDGVTEVVNPLAIPALPGGSPNPAAAPLLADDGTGLLLTASMETTDGALSDSLLREVEDRLDAAADEIRAQDTDATVEVGGSPLIVESLVAVAEADLQKGELIALPVALLVMLIIFGGFLAAGIPLIGAIASILGALGSLYAFTYLMEIDITVMNVITVIGLGLSIDYGLLIVSRFREEFRALVARARTAPDLAKLDRHELMLQAVGATVNTAGRTVLYSGLTFAIATAGLLVFEPNIIRAIAVGAVSVVLIAILTGLVLVPALLGYFGERLLKPGLMTRIPGLGGLLSRFGDVAPREGFFSKLTRGIQLKPALVALAGIVGLLLLGSPALALNVASTSDDVIPASSSQYEFLTALEDHFPLATPAQVELVSDTDEAGAAAWAEEVRAIPSVTDVSAPVELNGYKVSRVEVERHQGSDIVREIRADRPDFENWVGGSDAASVDYTDSLVRGAPWAALIVFVATFALLFLMTGSVVIPLTALGISVISLGAAVGVLVWGFQEGNLAGVLGFNADDVAGVDALVLTLVLTFGFGLAMDYEMFLLSRIKEHYEQGESTRLAIETGLQSSGRIITSAGLIIVLVFAGFATGELMQMKEIGVALAVAVLLDATLVRTLLVPAVMTSLERNLWWAPRWMHPIHARFGLRE</sequence>
<dbReference type="PANTHER" id="PTHR33406">
    <property type="entry name" value="MEMBRANE PROTEIN MJ1562-RELATED"/>
    <property type="match status" value="1"/>
</dbReference>
<evidence type="ECO:0000256" key="7">
    <source>
        <dbReference type="SAM" id="Phobius"/>
    </source>
</evidence>
<keyword evidence="4 7" id="KW-0812">Transmembrane</keyword>
<keyword evidence="6 7" id="KW-0472">Membrane</keyword>
<evidence type="ECO:0000256" key="2">
    <source>
        <dbReference type="ARBA" id="ARBA00010157"/>
    </source>
</evidence>
<feature type="domain" description="Membrane transport protein MMPL" evidence="8">
    <location>
        <begin position="79"/>
        <end position="374"/>
    </location>
</feature>
<gene>
    <name evidence="9" type="ORF">SAMN05216282_11065</name>
</gene>
<keyword evidence="10" id="KW-1185">Reference proteome</keyword>
<keyword evidence="5 7" id="KW-1133">Transmembrane helix</keyword>
<dbReference type="PROSITE" id="PS51257">
    <property type="entry name" value="PROKAR_LIPOPROTEIN"/>
    <property type="match status" value="1"/>
</dbReference>
<feature type="transmembrane region" description="Helical" evidence="7">
    <location>
        <begin position="413"/>
        <end position="432"/>
    </location>
</feature>
<evidence type="ECO:0000256" key="5">
    <source>
        <dbReference type="ARBA" id="ARBA00022989"/>
    </source>
</evidence>
<feature type="transmembrane region" description="Helical" evidence="7">
    <location>
        <begin position="340"/>
        <end position="368"/>
    </location>
</feature>
<feature type="transmembrane region" description="Helical" evidence="7">
    <location>
        <begin position="695"/>
        <end position="714"/>
    </location>
</feature>
<evidence type="ECO:0000313" key="9">
    <source>
        <dbReference type="EMBL" id="SDK68129.1"/>
    </source>
</evidence>
<dbReference type="PANTHER" id="PTHR33406:SF11">
    <property type="entry name" value="MEMBRANE PROTEIN SCO6666-RELATED"/>
    <property type="match status" value="1"/>
</dbReference>
<feature type="transmembrane region" description="Helical" evidence="7">
    <location>
        <begin position="551"/>
        <end position="571"/>
    </location>
</feature>
<evidence type="ECO:0000256" key="1">
    <source>
        <dbReference type="ARBA" id="ARBA00004651"/>
    </source>
</evidence>
<dbReference type="AlphaFoldDB" id="A0A1G9DW92"/>
<evidence type="ECO:0000313" key="10">
    <source>
        <dbReference type="Proteomes" id="UP000198701"/>
    </source>
</evidence>
<protein>
    <submittedName>
        <fullName evidence="9">Putative drug exporter of the RND superfamily</fullName>
    </submittedName>
</protein>
<dbReference type="InterPro" id="IPR050545">
    <property type="entry name" value="Mycobact_MmpL"/>
</dbReference>
<feature type="domain" description="Membrane transport protein MMPL" evidence="8">
    <location>
        <begin position="517"/>
        <end position="731"/>
    </location>
</feature>
<accession>A0A1G9DW92</accession>
<feature type="transmembrane region" description="Helical" evidence="7">
    <location>
        <begin position="578"/>
        <end position="600"/>
    </location>
</feature>
<dbReference type="Gene3D" id="1.20.1640.10">
    <property type="entry name" value="Multidrug efflux transporter AcrB transmembrane domain"/>
    <property type="match status" value="2"/>
</dbReference>
<dbReference type="OrthoDB" id="7051771at2"/>
<dbReference type="SUPFAM" id="SSF82866">
    <property type="entry name" value="Multidrug efflux transporter AcrB transmembrane domain"/>
    <property type="match status" value="2"/>
</dbReference>
<dbReference type="EMBL" id="FNFU01000010">
    <property type="protein sequence ID" value="SDK68129.1"/>
    <property type="molecule type" value="Genomic_DNA"/>
</dbReference>
<feature type="transmembrane region" description="Helical" evidence="7">
    <location>
        <begin position="253"/>
        <end position="273"/>
    </location>
</feature>
<dbReference type="STRING" id="386301.SAMN05216282_11065"/>
<evidence type="ECO:0000256" key="6">
    <source>
        <dbReference type="ARBA" id="ARBA00023136"/>
    </source>
</evidence>
<keyword evidence="3" id="KW-1003">Cell membrane</keyword>
<feature type="transmembrane region" description="Helical" evidence="7">
    <location>
        <begin position="669"/>
        <end position="689"/>
    </location>
</feature>
<evidence type="ECO:0000256" key="4">
    <source>
        <dbReference type="ARBA" id="ARBA00022692"/>
    </source>
</evidence>
<evidence type="ECO:0000256" key="3">
    <source>
        <dbReference type="ARBA" id="ARBA00022475"/>
    </source>
</evidence>
<dbReference type="RefSeq" id="WP_092323668.1">
    <property type="nucleotide sequence ID" value="NZ_FNFU01000010.1"/>
</dbReference>
<feature type="transmembrane region" description="Helical" evidence="7">
    <location>
        <begin position="317"/>
        <end position="334"/>
    </location>
</feature>
<dbReference type="InterPro" id="IPR004869">
    <property type="entry name" value="MMPL_dom"/>
</dbReference>
<evidence type="ECO:0000259" key="8">
    <source>
        <dbReference type="Pfam" id="PF03176"/>
    </source>
</evidence>
<comment type="similarity">
    <text evidence="2">Belongs to the resistance-nodulation-cell division (RND) (TC 2.A.6) family. MmpL subfamily.</text>
</comment>
<feature type="transmembrane region" description="Helical" evidence="7">
    <location>
        <begin position="202"/>
        <end position="222"/>
    </location>
</feature>
<name>A0A1G9DW92_9MICO</name>
<dbReference type="GO" id="GO:0005886">
    <property type="term" value="C:plasma membrane"/>
    <property type="evidence" value="ECO:0007669"/>
    <property type="project" value="UniProtKB-SubCell"/>
</dbReference>
<dbReference type="Proteomes" id="UP000198701">
    <property type="component" value="Unassembled WGS sequence"/>
</dbReference>
<dbReference type="Pfam" id="PF03176">
    <property type="entry name" value="MMPL"/>
    <property type="match status" value="2"/>
</dbReference>
<proteinExistence type="inferred from homology"/>